<dbReference type="Gene3D" id="2.40.160.50">
    <property type="entry name" value="membrane protein fhac: a member of the omp85/tpsb transporter family"/>
    <property type="match status" value="1"/>
</dbReference>
<dbReference type="KEGG" id="gme:Gmet_1457"/>
<dbReference type="PANTHER" id="PTHR34597:SF6">
    <property type="entry name" value="BLR6126 PROTEIN"/>
    <property type="match status" value="1"/>
</dbReference>
<keyword evidence="8" id="KW-1185">Reference proteome</keyword>
<dbReference type="Proteomes" id="UP000007073">
    <property type="component" value="Chromosome"/>
</dbReference>
<dbReference type="EMBL" id="CP000148">
    <property type="protein sequence ID" value="ABB31691.1"/>
    <property type="molecule type" value="Genomic_DNA"/>
</dbReference>
<organism evidence="7 8">
    <name type="scientific">Geobacter metallireducens (strain ATCC 53774 / DSM 7210 / GS-15)</name>
    <dbReference type="NCBI Taxonomy" id="269799"/>
    <lineage>
        <taxon>Bacteria</taxon>
        <taxon>Pseudomonadati</taxon>
        <taxon>Thermodesulfobacteriota</taxon>
        <taxon>Desulfuromonadia</taxon>
        <taxon>Geobacterales</taxon>
        <taxon>Geobacteraceae</taxon>
        <taxon>Geobacter</taxon>
    </lineage>
</organism>
<reference evidence="7 8" key="1">
    <citation type="submission" date="2005-10" db="EMBL/GenBank/DDBJ databases">
        <title>Complete sequence of Geobacter metallireducens GS-15.</title>
        <authorList>
            <consortium name="US DOE Joint Genome Institute"/>
            <person name="Copeland A."/>
            <person name="Lucas S."/>
            <person name="Lapidus A."/>
            <person name="Barry K."/>
            <person name="Detter J.C."/>
            <person name="Glavina T."/>
            <person name="Hammon N."/>
            <person name="Israni S."/>
            <person name="Pitluck S."/>
            <person name="Di Bartolo G."/>
            <person name="Chain P."/>
            <person name="Schmutz J."/>
            <person name="Larimer F."/>
            <person name="Land M."/>
            <person name="Kyrpides N."/>
            <person name="Ivanova N."/>
            <person name="Richardson P."/>
        </authorList>
    </citation>
    <scope>NUCLEOTIDE SEQUENCE [LARGE SCALE GENOMIC DNA]</scope>
    <source>
        <strain evidence="8">ATCC 53774 / DSM 7210 / GS-15</strain>
    </source>
</reference>
<feature type="region of interest" description="Disordered" evidence="4">
    <location>
        <begin position="42"/>
        <end position="64"/>
    </location>
</feature>
<dbReference type="AlphaFoldDB" id="Q39VN3"/>
<dbReference type="Pfam" id="PF03865">
    <property type="entry name" value="ShlB"/>
    <property type="match status" value="1"/>
</dbReference>
<dbReference type="Gene3D" id="3.10.20.310">
    <property type="entry name" value="membrane protein fhac"/>
    <property type="match status" value="1"/>
</dbReference>
<feature type="domain" description="Polypeptide-transport-associated ShlB-type" evidence="6">
    <location>
        <begin position="70"/>
        <end position="144"/>
    </location>
</feature>
<evidence type="ECO:0000256" key="2">
    <source>
        <dbReference type="ARBA" id="ARBA00022692"/>
    </source>
</evidence>
<dbReference type="HOGENOM" id="CLU_037019_0_0_7"/>
<evidence type="ECO:0000259" key="6">
    <source>
        <dbReference type="Pfam" id="PF08479"/>
    </source>
</evidence>
<dbReference type="PANTHER" id="PTHR34597">
    <property type="entry name" value="SLR1661 PROTEIN"/>
    <property type="match status" value="1"/>
</dbReference>
<sequence length="555" mass="61118">MTTIFPPIPDRLRPLLRIAFMCGILATLPILCDVYAADEPPAARDEARPEEAAEPAATSAPAPAEQPVTFAITTILVERNTLFASDRLQEVMAPFVGDGKTADDVEKAREALEKFHHDQGYPTVIVNIPEQSVEEGIIRLQVVEQRINTVTVTGNRYFSREMILGKFPSLQPGGIPHVPTLQAEFTKAGRNPDLKITPAMAPSREVGYVDVELKIEEKLPLHGSLELNNRSSHDTSALRLNGAIRYDNLWQREHSVGLQYQTAPEKTREVQILSGSYVLPDPWHDDRRIVFYGVWSDTNTFASLGDMQVLGKGIIVGGRYLIPLAGKGLYNHSATLGIDYKRFDESAGFKTRVSYLPLSTAYDASLQDSTGYTLFNAGLNFAFRGAVTDQSEMAVKRSEAKGNYLAAILGLERQQKLPLGMGLRARIDGQLSSEPLIPNEQFVAGGMDSVRGYKESEALGDNGFHGTVELRVPDITLGSAMSMTPYVFYDMAAVELKKPLPGENRSQTLQGTGAGVRGMLFKFLEYQVDFAVALSDSDRIKEGDQRVHFRVSCAF</sequence>
<proteinExistence type="predicted"/>
<keyword evidence="1" id="KW-0472">Membrane</keyword>
<dbReference type="InterPro" id="IPR005565">
    <property type="entry name" value="Hemolysn_activator_HlyB_C"/>
</dbReference>
<dbReference type="InterPro" id="IPR013686">
    <property type="entry name" value="Polypept-transport_assoc_ShlB"/>
</dbReference>
<dbReference type="Pfam" id="PF08479">
    <property type="entry name" value="POTRA_2"/>
    <property type="match status" value="1"/>
</dbReference>
<protein>
    <submittedName>
        <fullName evidence="7">Outer membrane protein</fullName>
    </submittedName>
</protein>
<evidence type="ECO:0000313" key="8">
    <source>
        <dbReference type="Proteomes" id="UP000007073"/>
    </source>
</evidence>
<name>Q39VN3_GEOMG</name>
<keyword evidence="2" id="KW-0812">Transmembrane</keyword>
<evidence type="ECO:0000259" key="5">
    <source>
        <dbReference type="Pfam" id="PF03865"/>
    </source>
</evidence>
<keyword evidence="3" id="KW-0998">Cell outer membrane</keyword>
<evidence type="ECO:0000256" key="1">
    <source>
        <dbReference type="ARBA" id="ARBA00022452"/>
    </source>
</evidence>
<evidence type="ECO:0000313" key="7">
    <source>
        <dbReference type="EMBL" id="ABB31691.1"/>
    </source>
</evidence>
<dbReference type="InterPro" id="IPR051544">
    <property type="entry name" value="TPS_OM_transporter"/>
</dbReference>
<dbReference type="eggNOG" id="COG2831">
    <property type="taxonomic scope" value="Bacteria"/>
</dbReference>
<accession>Q39VN3</accession>
<feature type="compositionally biased region" description="Basic and acidic residues" evidence="4">
    <location>
        <begin position="42"/>
        <end position="51"/>
    </location>
</feature>
<evidence type="ECO:0000256" key="4">
    <source>
        <dbReference type="SAM" id="MobiDB-lite"/>
    </source>
</evidence>
<reference evidence="7 8" key="2">
    <citation type="journal article" date="2009" name="BMC Microbiol.">
        <title>The genome sequence of Geobacter metallireducens: features of metabolism, physiology and regulation common and dissimilar to Geobacter sulfurreducens.</title>
        <authorList>
            <person name="Aklujkar M."/>
            <person name="Krushkal J."/>
            <person name="DiBartolo G."/>
            <person name="Lapidus A."/>
            <person name="Land M.L."/>
            <person name="Lovley D.R."/>
        </authorList>
    </citation>
    <scope>NUCLEOTIDE SEQUENCE [LARGE SCALE GENOMIC DNA]</scope>
    <source>
        <strain evidence="8">ATCC 53774 / DSM 7210 / GS-15</strain>
    </source>
</reference>
<keyword evidence="1" id="KW-1134">Transmembrane beta strand</keyword>
<dbReference type="GO" id="GO:0098046">
    <property type="term" value="C:type V protein secretion system complex"/>
    <property type="evidence" value="ECO:0007669"/>
    <property type="project" value="TreeGrafter"/>
</dbReference>
<dbReference type="GO" id="GO:0008320">
    <property type="term" value="F:protein transmembrane transporter activity"/>
    <property type="evidence" value="ECO:0007669"/>
    <property type="project" value="TreeGrafter"/>
</dbReference>
<dbReference type="GO" id="GO:0046819">
    <property type="term" value="P:protein secretion by the type V secretion system"/>
    <property type="evidence" value="ECO:0007669"/>
    <property type="project" value="TreeGrafter"/>
</dbReference>
<feature type="compositionally biased region" description="Low complexity" evidence="4">
    <location>
        <begin position="54"/>
        <end position="64"/>
    </location>
</feature>
<dbReference type="STRING" id="269799.Gmet_1457"/>
<gene>
    <name evidence="7" type="ordered locus">Gmet_1457</name>
</gene>
<feature type="domain" description="Haemolysin activator HlyB C-terminal" evidence="5">
    <location>
        <begin position="360"/>
        <end position="518"/>
    </location>
</feature>
<dbReference type="RefSeq" id="WP_004511613.1">
    <property type="nucleotide sequence ID" value="NC_007517.1"/>
</dbReference>
<evidence type="ECO:0000256" key="3">
    <source>
        <dbReference type="ARBA" id="ARBA00023237"/>
    </source>
</evidence>